<feature type="region of interest" description="Disordered" evidence="1">
    <location>
        <begin position="327"/>
        <end position="356"/>
    </location>
</feature>
<organism evidence="3">
    <name type="scientific">Caenorhabditis brenneri</name>
    <name type="common">Nematode worm</name>
    <dbReference type="NCBI Taxonomy" id="135651"/>
    <lineage>
        <taxon>Eukaryota</taxon>
        <taxon>Metazoa</taxon>
        <taxon>Ecdysozoa</taxon>
        <taxon>Nematoda</taxon>
        <taxon>Chromadorea</taxon>
        <taxon>Rhabditida</taxon>
        <taxon>Rhabditina</taxon>
        <taxon>Rhabditomorpha</taxon>
        <taxon>Rhabditoidea</taxon>
        <taxon>Rhabditidae</taxon>
        <taxon>Peloderinae</taxon>
        <taxon>Caenorhabditis</taxon>
    </lineage>
</organism>
<reference evidence="3" key="1">
    <citation type="submission" date="2011-07" db="EMBL/GenBank/DDBJ databases">
        <authorList>
            <consortium name="Caenorhabditis brenneri Sequencing and Analysis Consortium"/>
            <person name="Wilson R.K."/>
        </authorList>
    </citation>
    <scope>NUCLEOTIDE SEQUENCE [LARGE SCALE GENOMIC DNA]</scope>
    <source>
        <strain evidence="3">PB2801</strain>
    </source>
</reference>
<dbReference type="AlphaFoldDB" id="G0P3S3"/>
<dbReference type="InParanoid" id="G0P3S3"/>
<evidence type="ECO:0000313" key="3">
    <source>
        <dbReference type="Proteomes" id="UP000008068"/>
    </source>
</evidence>
<dbReference type="EMBL" id="GL380051">
    <property type="protein sequence ID" value="EGT44322.1"/>
    <property type="molecule type" value="Genomic_DNA"/>
</dbReference>
<evidence type="ECO:0000256" key="1">
    <source>
        <dbReference type="SAM" id="MobiDB-lite"/>
    </source>
</evidence>
<dbReference type="Proteomes" id="UP000008068">
    <property type="component" value="Unassembled WGS sequence"/>
</dbReference>
<accession>G0P3S3</accession>
<keyword evidence="3" id="KW-1185">Reference proteome</keyword>
<name>G0P3S3_CAEBE</name>
<evidence type="ECO:0000313" key="2">
    <source>
        <dbReference type="EMBL" id="EGT44322.1"/>
    </source>
</evidence>
<protein>
    <submittedName>
        <fullName evidence="2">Uncharacterized protein</fullName>
    </submittedName>
</protein>
<proteinExistence type="predicted"/>
<dbReference type="HOGENOM" id="CLU_045032_0_0_1"/>
<gene>
    <name evidence="2" type="ORF">CAEBREN_14519</name>
</gene>
<sequence>MLELADYLESDSLEAKCIHHLGQQTFFSLKQQFQMAETYHSQQLMIQVCSSIKDAYELDETIPKELDSFCNTTKNIVLQRSFELLGIRKPPSPLLSGEPDQVFENRMNQIINQVEVQNHHGQILGDQIELLFEHLFLEENMPRFGDAVAQALRDNPLIKELTNELREAHEPEEVNFIQAQIMVLKCKDIYAAGQHPDDWMLPVPSSIRARLRDFAIIINRNKRSHRSFRVTLGDRKIDEAYRSITESAVRYCQRQHIRDVTEHASWIEKINGVNGYLFETINQQDRVRRSLPDGIQHVSNRSNFRAISEFVSNVRSFHYSFLRVIQPENNEDGDEDGRPDQDVDDQNLQEQNQAEN</sequence>